<evidence type="ECO:0000313" key="10">
    <source>
        <dbReference type="Proteomes" id="UP001608902"/>
    </source>
</evidence>
<evidence type="ECO:0000256" key="6">
    <source>
        <dbReference type="ARBA" id="ARBA00023187"/>
    </source>
</evidence>
<comment type="caution">
    <text evidence="9">The sequence shown here is derived from an EMBL/GenBank/DDBJ whole genome shotgun (WGS) entry which is preliminary data.</text>
</comment>
<dbReference type="Proteomes" id="UP001608902">
    <property type="component" value="Unassembled WGS sequence"/>
</dbReference>
<dbReference type="AlphaFoldDB" id="A0ABD6EQ87"/>
<feature type="compositionally biased region" description="Basic and acidic residues" evidence="8">
    <location>
        <begin position="118"/>
        <end position="145"/>
    </location>
</feature>
<keyword evidence="3" id="KW-0507">mRNA processing</keyword>
<protein>
    <submittedName>
        <fullName evidence="9">Uncharacterized protein</fullName>
    </submittedName>
</protein>
<gene>
    <name evidence="9" type="ORF">AB6A40_008160</name>
</gene>
<keyword evidence="5" id="KW-0175">Coiled coil</keyword>
<accession>A0ABD6EQ87</accession>
<dbReference type="PANTHER" id="PTHR16196:SF0">
    <property type="entry name" value="PRE-MRNA-SPLICING FACTOR CWC25 HOMOLOG"/>
    <property type="match status" value="1"/>
</dbReference>
<evidence type="ECO:0000313" key="9">
    <source>
        <dbReference type="EMBL" id="MFH4981451.1"/>
    </source>
</evidence>
<keyword evidence="6" id="KW-0508">mRNA splicing</keyword>
<dbReference type="GO" id="GO:0008380">
    <property type="term" value="P:RNA splicing"/>
    <property type="evidence" value="ECO:0007669"/>
    <property type="project" value="UniProtKB-KW"/>
</dbReference>
<proteinExistence type="inferred from homology"/>
<evidence type="ECO:0000256" key="8">
    <source>
        <dbReference type="SAM" id="MobiDB-lite"/>
    </source>
</evidence>
<sequence length="200" mass="23579">MSNNDKSVDTQLGWIYQGTKALVNREDYLLGKRLDKNFEMYSDAVVKEKPDQFDALVEAKGRFSPAASSSKVSALEVNIIKNEDPLVAIKVKEESLWREKMENPLLVLKMQKMLKKAMEKEERKKLKKAEKQRMREERRKERKENNGSTHTHSKHDVEREKRHSNSKHRDHSHRERHRVCTLIHCRTVLEFVNVGVRFSK</sequence>
<name>A0ABD6EQ87_9BILA</name>
<comment type="similarity">
    <text evidence="2">Belongs to the CWC25 family.</text>
</comment>
<feature type="compositionally biased region" description="Basic and acidic residues" evidence="8">
    <location>
        <begin position="154"/>
        <end position="163"/>
    </location>
</feature>
<dbReference type="GO" id="GO:0005681">
    <property type="term" value="C:spliceosomal complex"/>
    <property type="evidence" value="ECO:0007669"/>
    <property type="project" value="UniProtKB-KW"/>
</dbReference>
<keyword evidence="10" id="KW-1185">Reference proteome</keyword>
<evidence type="ECO:0000256" key="7">
    <source>
        <dbReference type="ARBA" id="ARBA00023242"/>
    </source>
</evidence>
<evidence type="ECO:0000256" key="3">
    <source>
        <dbReference type="ARBA" id="ARBA00022664"/>
    </source>
</evidence>
<dbReference type="EMBL" id="JBGFUD010007235">
    <property type="protein sequence ID" value="MFH4981451.1"/>
    <property type="molecule type" value="Genomic_DNA"/>
</dbReference>
<comment type="subcellular location">
    <subcellularLocation>
        <location evidence="1">Nucleus</location>
    </subcellularLocation>
</comment>
<feature type="region of interest" description="Disordered" evidence="8">
    <location>
        <begin position="118"/>
        <end position="177"/>
    </location>
</feature>
<evidence type="ECO:0000256" key="4">
    <source>
        <dbReference type="ARBA" id="ARBA00022728"/>
    </source>
</evidence>
<dbReference type="Pfam" id="PF12542">
    <property type="entry name" value="CWC25"/>
    <property type="match status" value="1"/>
</dbReference>
<evidence type="ECO:0000256" key="2">
    <source>
        <dbReference type="ARBA" id="ARBA00006695"/>
    </source>
</evidence>
<reference evidence="9 10" key="1">
    <citation type="submission" date="2024-08" db="EMBL/GenBank/DDBJ databases">
        <title>Gnathostoma spinigerum genome.</title>
        <authorList>
            <person name="Gonzalez-Bertolin B."/>
            <person name="Monzon S."/>
            <person name="Zaballos A."/>
            <person name="Jimenez P."/>
            <person name="Dekumyoy P."/>
            <person name="Varona S."/>
            <person name="Cuesta I."/>
            <person name="Sumanam S."/>
            <person name="Adisakwattana P."/>
            <person name="Gasser R.B."/>
            <person name="Hernandez-Gonzalez A."/>
            <person name="Young N.D."/>
            <person name="Perteguer M.J."/>
        </authorList>
    </citation>
    <scope>NUCLEOTIDE SEQUENCE [LARGE SCALE GENOMIC DNA]</scope>
    <source>
        <strain evidence="9">AL3</strain>
        <tissue evidence="9">Liver</tissue>
    </source>
</reference>
<evidence type="ECO:0000256" key="5">
    <source>
        <dbReference type="ARBA" id="ARBA00023054"/>
    </source>
</evidence>
<feature type="compositionally biased region" description="Basic residues" evidence="8">
    <location>
        <begin position="164"/>
        <end position="177"/>
    </location>
</feature>
<dbReference type="GO" id="GO:0006397">
    <property type="term" value="P:mRNA processing"/>
    <property type="evidence" value="ECO:0007669"/>
    <property type="project" value="UniProtKB-KW"/>
</dbReference>
<keyword evidence="4" id="KW-0747">Spliceosome</keyword>
<dbReference type="PANTHER" id="PTHR16196">
    <property type="entry name" value="CELL CYCLE CONTROL PROTEIN CWF25"/>
    <property type="match status" value="1"/>
</dbReference>
<dbReference type="InterPro" id="IPR022209">
    <property type="entry name" value="CWC25"/>
</dbReference>
<organism evidence="9 10">
    <name type="scientific">Gnathostoma spinigerum</name>
    <dbReference type="NCBI Taxonomy" id="75299"/>
    <lineage>
        <taxon>Eukaryota</taxon>
        <taxon>Metazoa</taxon>
        <taxon>Ecdysozoa</taxon>
        <taxon>Nematoda</taxon>
        <taxon>Chromadorea</taxon>
        <taxon>Rhabditida</taxon>
        <taxon>Spirurina</taxon>
        <taxon>Gnathostomatomorpha</taxon>
        <taxon>Gnathostomatoidea</taxon>
        <taxon>Gnathostomatidae</taxon>
        <taxon>Gnathostoma</taxon>
    </lineage>
</organism>
<dbReference type="InterPro" id="IPR051376">
    <property type="entry name" value="CWC25_splicing_factor"/>
</dbReference>
<evidence type="ECO:0000256" key="1">
    <source>
        <dbReference type="ARBA" id="ARBA00004123"/>
    </source>
</evidence>
<keyword evidence="7" id="KW-0539">Nucleus</keyword>